<reference evidence="3" key="1">
    <citation type="journal article" date="2019" name="Int. J. Syst. Evol. Microbiol.">
        <title>The Global Catalogue of Microorganisms (GCM) 10K type strain sequencing project: providing services to taxonomists for standard genome sequencing and annotation.</title>
        <authorList>
            <consortium name="The Broad Institute Genomics Platform"/>
            <consortium name="The Broad Institute Genome Sequencing Center for Infectious Disease"/>
            <person name="Wu L."/>
            <person name="Ma J."/>
        </authorList>
    </citation>
    <scope>NUCLEOTIDE SEQUENCE [LARGE SCALE GENOMIC DNA]</scope>
    <source>
        <strain evidence="3">JCM 17839</strain>
    </source>
</reference>
<dbReference type="PANTHER" id="PTHR34310:SF9">
    <property type="entry name" value="BLR5716 PROTEIN"/>
    <property type="match status" value="1"/>
</dbReference>
<gene>
    <name evidence="2" type="ORF">GCM10023171_30820</name>
</gene>
<dbReference type="InterPro" id="IPR007361">
    <property type="entry name" value="DUF427"/>
</dbReference>
<dbReference type="PANTHER" id="PTHR34310">
    <property type="entry name" value="DUF427 DOMAIN PROTEIN (AFU_ORTHOLOGUE AFUA_3G02220)"/>
    <property type="match status" value="1"/>
</dbReference>
<dbReference type="Pfam" id="PF04248">
    <property type="entry name" value="NTP_transf_9"/>
    <property type="match status" value="1"/>
</dbReference>
<accession>A0ABP8PPD6</accession>
<dbReference type="EMBL" id="BAABGP010000022">
    <property type="protein sequence ID" value="GAA4489629.1"/>
    <property type="molecule type" value="Genomic_DNA"/>
</dbReference>
<evidence type="ECO:0000313" key="3">
    <source>
        <dbReference type="Proteomes" id="UP001500731"/>
    </source>
</evidence>
<evidence type="ECO:0000259" key="1">
    <source>
        <dbReference type="Pfam" id="PF04248"/>
    </source>
</evidence>
<name>A0ABP8PPD6_9MICO</name>
<organism evidence="2 3">
    <name type="scientific">Microbacterium panaciterrae</name>
    <dbReference type="NCBI Taxonomy" id="985759"/>
    <lineage>
        <taxon>Bacteria</taxon>
        <taxon>Bacillati</taxon>
        <taxon>Actinomycetota</taxon>
        <taxon>Actinomycetes</taxon>
        <taxon>Micrococcales</taxon>
        <taxon>Microbacteriaceae</taxon>
        <taxon>Microbacterium</taxon>
    </lineage>
</organism>
<dbReference type="Proteomes" id="UP001500731">
    <property type="component" value="Unassembled WGS sequence"/>
</dbReference>
<feature type="domain" description="DUF427" evidence="1">
    <location>
        <begin position="1"/>
        <end position="94"/>
    </location>
</feature>
<sequence>MQAVYEGTVIANAEDADVVLIEGNRYFPPTSITEGALQESPTPYTCPWKGECQYYSIRVNDQVTKDLAWAYLHPYPTAIERVGADFSGYVAFDPTVTIREGVVPREGSLP</sequence>
<dbReference type="InterPro" id="IPR038694">
    <property type="entry name" value="DUF427_sf"/>
</dbReference>
<comment type="caution">
    <text evidence="2">The sequence shown here is derived from an EMBL/GenBank/DDBJ whole genome shotgun (WGS) entry which is preliminary data.</text>
</comment>
<dbReference type="Gene3D" id="2.170.150.40">
    <property type="entry name" value="Domain of unknown function (DUF427)"/>
    <property type="match status" value="1"/>
</dbReference>
<dbReference type="RefSeq" id="WP_345188286.1">
    <property type="nucleotide sequence ID" value="NZ_BAABGP010000022.1"/>
</dbReference>
<keyword evidence="3" id="KW-1185">Reference proteome</keyword>
<evidence type="ECO:0000313" key="2">
    <source>
        <dbReference type="EMBL" id="GAA4489629.1"/>
    </source>
</evidence>
<protein>
    <submittedName>
        <fullName evidence="2">DUF427 domain-containing protein</fullName>
    </submittedName>
</protein>
<proteinExistence type="predicted"/>